<dbReference type="AlphaFoldDB" id="A0A1Y6K5T6"/>
<dbReference type="EMBL" id="LT859958">
    <property type="protein sequence ID" value="SMX55003.1"/>
    <property type="molecule type" value="Genomic_DNA"/>
</dbReference>
<name>A0A1Y6K5T6_9CHLR</name>
<dbReference type="HAMAP" id="MF_00101">
    <property type="entry name" value="AcpS"/>
    <property type="match status" value="1"/>
</dbReference>
<comment type="cofactor">
    <cofactor evidence="8">
        <name>Mg(2+)</name>
        <dbReference type="ChEBI" id="CHEBI:18420"/>
    </cofactor>
</comment>
<dbReference type="Pfam" id="PF01648">
    <property type="entry name" value="ACPS"/>
    <property type="match status" value="1"/>
</dbReference>
<accession>A0A1Y6K5T6</accession>
<dbReference type="GO" id="GO:0005737">
    <property type="term" value="C:cytoplasm"/>
    <property type="evidence" value="ECO:0007669"/>
    <property type="project" value="UniProtKB-SubCell"/>
</dbReference>
<gene>
    <name evidence="8 10" type="primary">acpS</name>
    <name evidence="10" type="ORF">CFX1CAM_1938</name>
</gene>
<keyword evidence="11" id="KW-1185">Reference proteome</keyword>
<evidence type="ECO:0000256" key="6">
    <source>
        <dbReference type="ARBA" id="ARBA00023098"/>
    </source>
</evidence>
<dbReference type="InterPro" id="IPR008278">
    <property type="entry name" value="4-PPantetheinyl_Trfase_dom"/>
</dbReference>
<reference evidence="11" key="1">
    <citation type="submission" date="2017-05" db="EMBL/GenBank/DDBJ databases">
        <authorList>
            <person name="Kirkegaard R."/>
            <person name="Mcilroy J S."/>
        </authorList>
    </citation>
    <scope>NUCLEOTIDE SEQUENCE [LARGE SCALE GENOMIC DNA]</scope>
</reference>
<keyword evidence="3 8" id="KW-0479">Metal-binding</keyword>
<dbReference type="KEGG" id="abat:CFX1CAM_1938"/>
<sequence length="122" mass="13216">MILHSGIDIIEIARLDQINPAIRARFIKRVYTANEIAQANDRTDTLTGIFAAKEAVSKALGTGIGRVHWQDIEVLHLPTGQPVVHLHGQAKIVAEQLGIHTWSVSISHDRDKAVALAVAASS</sequence>
<evidence type="ECO:0000259" key="9">
    <source>
        <dbReference type="Pfam" id="PF01648"/>
    </source>
</evidence>
<keyword evidence="4 8" id="KW-0276">Fatty acid metabolism</keyword>
<keyword evidence="5 8" id="KW-0460">Magnesium</keyword>
<comment type="function">
    <text evidence="8">Transfers the 4'-phosphopantetheine moiety from coenzyme A to a Ser of acyl-carrier-protein.</text>
</comment>
<dbReference type="Proteomes" id="UP000195514">
    <property type="component" value="Chromosome I"/>
</dbReference>
<dbReference type="Gene3D" id="3.90.470.20">
    <property type="entry name" value="4'-phosphopantetheinyl transferase domain"/>
    <property type="match status" value="1"/>
</dbReference>
<dbReference type="GO" id="GO:0000287">
    <property type="term" value="F:magnesium ion binding"/>
    <property type="evidence" value="ECO:0007669"/>
    <property type="project" value="UniProtKB-UniRule"/>
</dbReference>
<keyword evidence="8" id="KW-0963">Cytoplasm</keyword>
<keyword evidence="2 8" id="KW-0808">Transferase</keyword>
<comment type="similarity">
    <text evidence="8">Belongs to the P-Pant transferase superfamily. AcpS family.</text>
</comment>
<feature type="domain" description="4'-phosphopantetheinyl transferase" evidence="9">
    <location>
        <begin position="6"/>
        <end position="110"/>
    </location>
</feature>
<feature type="binding site" evidence="8">
    <location>
        <position position="54"/>
    </location>
    <ligand>
        <name>Mg(2+)</name>
        <dbReference type="ChEBI" id="CHEBI:18420"/>
    </ligand>
</feature>
<dbReference type="NCBIfam" id="TIGR00516">
    <property type="entry name" value="acpS"/>
    <property type="match status" value="1"/>
</dbReference>
<evidence type="ECO:0000256" key="3">
    <source>
        <dbReference type="ARBA" id="ARBA00022723"/>
    </source>
</evidence>
<evidence type="ECO:0000256" key="8">
    <source>
        <dbReference type="HAMAP-Rule" id="MF_00101"/>
    </source>
</evidence>
<evidence type="ECO:0000256" key="4">
    <source>
        <dbReference type="ARBA" id="ARBA00022832"/>
    </source>
</evidence>
<comment type="subcellular location">
    <subcellularLocation>
        <location evidence="8">Cytoplasm</location>
    </subcellularLocation>
</comment>
<evidence type="ECO:0000313" key="11">
    <source>
        <dbReference type="Proteomes" id="UP000195514"/>
    </source>
</evidence>
<dbReference type="InterPro" id="IPR004568">
    <property type="entry name" value="Ppantetheine-prot_Trfase_dom"/>
</dbReference>
<dbReference type="RefSeq" id="WP_087862800.1">
    <property type="nucleotide sequence ID" value="NZ_LT859958.1"/>
</dbReference>
<evidence type="ECO:0000256" key="1">
    <source>
        <dbReference type="ARBA" id="ARBA00022516"/>
    </source>
</evidence>
<evidence type="ECO:0000256" key="2">
    <source>
        <dbReference type="ARBA" id="ARBA00022679"/>
    </source>
</evidence>
<proteinExistence type="inferred from homology"/>
<comment type="catalytic activity">
    <reaction evidence="8">
        <text>apo-[ACP] + CoA = holo-[ACP] + adenosine 3',5'-bisphosphate + H(+)</text>
        <dbReference type="Rhea" id="RHEA:12068"/>
        <dbReference type="Rhea" id="RHEA-COMP:9685"/>
        <dbReference type="Rhea" id="RHEA-COMP:9690"/>
        <dbReference type="ChEBI" id="CHEBI:15378"/>
        <dbReference type="ChEBI" id="CHEBI:29999"/>
        <dbReference type="ChEBI" id="CHEBI:57287"/>
        <dbReference type="ChEBI" id="CHEBI:58343"/>
        <dbReference type="ChEBI" id="CHEBI:64479"/>
        <dbReference type="EC" id="2.7.8.7"/>
    </reaction>
</comment>
<evidence type="ECO:0000313" key="10">
    <source>
        <dbReference type="EMBL" id="SMX55003.1"/>
    </source>
</evidence>
<organism evidence="10 11">
    <name type="scientific">Candidatus Brevifilum fermentans</name>
    <dbReference type="NCBI Taxonomy" id="1986204"/>
    <lineage>
        <taxon>Bacteria</taxon>
        <taxon>Bacillati</taxon>
        <taxon>Chloroflexota</taxon>
        <taxon>Anaerolineae</taxon>
        <taxon>Anaerolineales</taxon>
        <taxon>Anaerolineaceae</taxon>
        <taxon>Candidatus Brevifilum</taxon>
    </lineage>
</organism>
<dbReference type="GO" id="GO:0006633">
    <property type="term" value="P:fatty acid biosynthetic process"/>
    <property type="evidence" value="ECO:0007669"/>
    <property type="project" value="UniProtKB-UniRule"/>
</dbReference>
<evidence type="ECO:0000256" key="5">
    <source>
        <dbReference type="ARBA" id="ARBA00022842"/>
    </source>
</evidence>
<keyword evidence="6 8" id="KW-0443">Lipid metabolism</keyword>
<dbReference type="NCBIfam" id="TIGR00556">
    <property type="entry name" value="pantethn_trn"/>
    <property type="match status" value="1"/>
</dbReference>
<keyword evidence="1 8" id="KW-0444">Lipid biosynthesis</keyword>
<dbReference type="GO" id="GO:0008897">
    <property type="term" value="F:holo-[acyl-carrier-protein] synthase activity"/>
    <property type="evidence" value="ECO:0007669"/>
    <property type="project" value="UniProtKB-UniRule"/>
</dbReference>
<dbReference type="InterPro" id="IPR002582">
    <property type="entry name" value="ACPS"/>
</dbReference>
<dbReference type="InterPro" id="IPR037143">
    <property type="entry name" value="4-PPantetheinyl_Trfase_dom_sf"/>
</dbReference>
<dbReference type="OrthoDB" id="517356at2"/>
<dbReference type="EC" id="2.7.8.7" evidence="8"/>
<keyword evidence="7 8" id="KW-0275">Fatty acid biosynthesis</keyword>
<feature type="binding site" evidence="8">
    <location>
        <position position="8"/>
    </location>
    <ligand>
        <name>Mg(2+)</name>
        <dbReference type="ChEBI" id="CHEBI:18420"/>
    </ligand>
</feature>
<dbReference type="SUPFAM" id="SSF56214">
    <property type="entry name" value="4'-phosphopantetheinyl transferase"/>
    <property type="match status" value="1"/>
</dbReference>
<protein>
    <recommendedName>
        <fullName evidence="8">Holo-[acyl-carrier-protein] synthase</fullName>
        <shortName evidence="8">Holo-ACP synthase</shortName>
        <ecNumber evidence="8">2.7.8.7</ecNumber>
    </recommendedName>
    <alternativeName>
        <fullName evidence="8">4'-phosphopantetheinyl transferase AcpS</fullName>
    </alternativeName>
</protein>
<evidence type="ECO:0000256" key="7">
    <source>
        <dbReference type="ARBA" id="ARBA00023160"/>
    </source>
</evidence>